<dbReference type="Proteomes" id="UP000053257">
    <property type="component" value="Unassembled WGS sequence"/>
</dbReference>
<proteinExistence type="predicted"/>
<name>A0A0C3NDH4_PHLG1</name>
<evidence type="ECO:0000313" key="2">
    <source>
        <dbReference type="EMBL" id="KIP02594.1"/>
    </source>
</evidence>
<dbReference type="EMBL" id="KN840664">
    <property type="protein sequence ID" value="KIP02594.1"/>
    <property type="molecule type" value="Genomic_DNA"/>
</dbReference>
<keyword evidence="3" id="KW-1185">Reference proteome</keyword>
<evidence type="ECO:0000313" key="3">
    <source>
        <dbReference type="Proteomes" id="UP000053257"/>
    </source>
</evidence>
<protein>
    <submittedName>
        <fullName evidence="2">Uncharacterized protein</fullName>
    </submittedName>
</protein>
<gene>
    <name evidence="2" type="ORF">PHLGIDRAFT_122316</name>
</gene>
<accession>A0A0C3NDH4</accession>
<dbReference type="HOGENOM" id="CLU_708958_0_0_1"/>
<reference evidence="2 3" key="1">
    <citation type="journal article" date="2014" name="PLoS Genet.">
        <title>Analysis of the Phlebiopsis gigantea genome, transcriptome and secretome provides insight into its pioneer colonization strategies of wood.</title>
        <authorList>
            <person name="Hori C."/>
            <person name="Ishida T."/>
            <person name="Igarashi K."/>
            <person name="Samejima M."/>
            <person name="Suzuki H."/>
            <person name="Master E."/>
            <person name="Ferreira P."/>
            <person name="Ruiz-Duenas F.J."/>
            <person name="Held B."/>
            <person name="Canessa P."/>
            <person name="Larrondo L.F."/>
            <person name="Schmoll M."/>
            <person name="Druzhinina I.S."/>
            <person name="Kubicek C.P."/>
            <person name="Gaskell J.A."/>
            <person name="Kersten P."/>
            <person name="St John F."/>
            <person name="Glasner J."/>
            <person name="Sabat G."/>
            <person name="Splinter BonDurant S."/>
            <person name="Syed K."/>
            <person name="Yadav J."/>
            <person name="Mgbeahuruike A.C."/>
            <person name="Kovalchuk A."/>
            <person name="Asiegbu F.O."/>
            <person name="Lackner G."/>
            <person name="Hoffmeister D."/>
            <person name="Rencoret J."/>
            <person name="Gutierrez A."/>
            <person name="Sun H."/>
            <person name="Lindquist E."/>
            <person name="Barry K."/>
            <person name="Riley R."/>
            <person name="Grigoriev I.V."/>
            <person name="Henrissat B."/>
            <person name="Kues U."/>
            <person name="Berka R.M."/>
            <person name="Martinez A.T."/>
            <person name="Covert S.F."/>
            <person name="Blanchette R.A."/>
            <person name="Cullen D."/>
        </authorList>
    </citation>
    <scope>NUCLEOTIDE SEQUENCE [LARGE SCALE GENOMIC DNA]</scope>
    <source>
        <strain evidence="2 3">11061_1 CR5-6</strain>
    </source>
</reference>
<feature type="region of interest" description="Disordered" evidence="1">
    <location>
        <begin position="202"/>
        <end position="259"/>
    </location>
</feature>
<evidence type="ECO:0000256" key="1">
    <source>
        <dbReference type="SAM" id="MobiDB-lite"/>
    </source>
</evidence>
<dbReference type="AlphaFoldDB" id="A0A0C3NDH4"/>
<sequence length="390" mass="41350">MPPSLKLTCPFPTISTAEADEVVTKGSDAHRATRALVRARETLAEELAEDDIPSLGEITAFAYAWDALIDACQGWFHLPTIVDLVLGGAVLVANAVDDPAALQPLRDAAHHATPGLVLWLHHAPDAGPLLGWLKAERDVLTRVGFDWDKLDRAVRAPRPLVKFYDWRRAMRGEDPIPAGLDRDAASEPDPDAIEEDMLDAGGIEDSGEEDAEMDSETPPPADALSDDDDRSSRGPKARSDSAPGAAVAGPPMPAEYTRLPEAVRGVAAVQKAARDLGSATVRDRKQKLEAFNCAVWAVPRADDVTVTGDERRVQRQDAGAGRVPVWGGHAHRGGQAALPAVREQQEELPPVGQRGGPLPDAAAAAAGDAEPAVGGVVGELVDATCDRQRV</sequence>
<feature type="compositionally biased region" description="Acidic residues" evidence="1">
    <location>
        <begin position="205"/>
        <end position="215"/>
    </location>
</feature>
<feature type="compositionally biased region" description="Basic and acidic residues" evidence="1">
    <location>
        <begin position="174"/>
        <end position="185"/>
    </location>
</feature>
<feature type="compositionally biased region" description="Low complexity" evidence="1">
    <location>
        <begin position="356"/>
        <end position="370"/>
    </location>
</feature>
<feature type="region of interest" description="Disordered" evidence="1">
    <location>
        <begin position="307"/>
        <end position="370"/>
    </location>
</feature>
<feature type="non-terminal residue" evidence="2">
    <location>
        <position position="390"/>
    </location>
</feature>
<feature type="region of interest" description="Disordered" evidence="1">
    <location>
        <begin position="174"/>
        <end position="193"/>
    </location>
</feature>
<organism evidence="2 3">
    <name type="scientific">Phlebiopsis gigantea (strain 11061_1 CR5-6)</name>
    <name type="common">White-rot fungus</name>
    <name type="synonym">Peniophora gigantea</name>
    <dbReference type="NCBI Taxonomy" id="745531"/>
    <lineage>
        <taxon>Eukaryota</taxon>
        <taxon>Fungi</taxon>
        <taxon>Dikarya</taxon>
        <taxon>Basidiomycota</taxon>
        <taxon>Agaricomycotina</taxon>
        <taxon>Agaricomycetes</taxon>
        <taxon>Polyporales</taxon>
        <taxon>Phanerochaetaceae</taxon>
        <taxon>Phlebiopsis</taxon>
    </lineage>
</organism>